<dbReference type="AlphaFoldDB" id="A0A371FFF1"/>
<evidence type="ECO:0008006" key="3">
    <source>
        <dbReference type="Google" id="ProtNLM"/>
    </source>
</evidence>
<name>A0A371FFF1_MUCPR</name>
<sequence>MVMVRKSNERWRMCMDYTNLNKAYPKDPYPLPSIDQLVDDASGHGSTYQRLIDRMFKDRIGLDLEVYIDDMVAKSAKGEQHYKGYTLIRRGIEANSDKCEFIINMRSLRSVKEV</sequence>
<dbReference type="PANTHER" id="PTHR24559:SF431">
    <property type="entry name" value="RNA-DIRECTED DNA POLYMERASE HOMOLOG"/>
    <property type="match status" value="1"/>
</dbReference>
<protein>
    <recommendedName>
        <fullName evidence="3">Reverse transcriptase domain-containing protein</fullName>
    </recommendedName>
</protein>
<dbReference type="InterPro" id="IPR053134">
    <property type="entry name" value="RNA-dir_DNA_polymerase"/>
</dbReference>
<gene>
    <name evidence="1" type="ORF">CR513_42905</name>
</gene>
<feature type="non-terminal residue" evidence="1">
    <location>
        <position position="1"/>
    </location>
</feature>
<dbReference type="PANTHER" id="PTHR24559">
    <property type="entry name" value="TRANSPOSON TY3-I GAG-POL POLYPROTEIN"/>
    <property type="match status" value="1"/>
</dbReference>
<dbReference type="InterPro" id="IPR043128">
    <property type="entry name" value="Rev_trsase/Diguanyl_cyclase"/>
</dbReference>
<dbReference type="InterPro" id="IPR043502">
    <property type="entry name" value="DNA/RNA_pol_sf"/>
</dbReference>
<dbReference type="OrthoDB" id="1928766at2759"/>
<organism evidence="1 2">
    <name type="scientific">Mucuna pruriens</name>
    <name type="common">Velvet bean</name>
    <name type="synonym">Dolichos pruriens</name>
    <dbReference type="NCBI Taxonomy" id="157652"/>
    <lineage>
        <taxon>Eukaryota</taxon>
        <taxon>Viridiplantae</taxon>
        <taxon>Streptophyta</taxon>
        <taxon>Embryophyta</taxon>
        <taxon>Tracheophyta</taxon>
        <taxon>Spermatophyta</taxon>
        <taxon>Magnoliopsida</taxon>
        <taxon>eudicotyledons</taxon>
        <taxon>Gunneridae</taxon>
        <taxon>Pentapetalae</taxon>
        <taxon>rosids</taxon>
        <taxon>fabids</taxon>
        <taxon>Fabales</taxon>
        <taxon>Fabaceae</taxon>
        <taxon>Papilionoideae</taxon>
        <taxon>50 kb inversion clade</taxon>
        <taxon>NPAAA clade</taxon>
        <taxon>indigoferoid/millettioid clade</taxon>
        <taxon>Phaseoleae</taxon>
        <taxon>Mucuna</taxon>
    </lineage>
</organism>
<comment type="caution">
    <text evidence="1">The sequence shown here is derived from an EMBL/GenBank/DDBJ whole genome shotgun (WGS) entry which is preliminary data.</text>
</comment>
<proteinExistence type="predicted"/>
<reference evidence="1" key="1">
    <citation type="submission" date="2018-05" db="EMBL/GenBank/DDBJ databases">
        <title>Draft genome of Mucuna pruriens seed.</title>
        <authorList>
            <person name="Nnadi N.E."/>
            <person name="Vos R."/>
            <person name="Hasami M.H."/>
            <person name="Devisetty U.K."/>
            <person name="Aguiy J.C."/>
        </authorList>
    </citation>
    <scope>NUCLEOTIDE SEQUENCE [LARGE SCALE GENOMIC DNA]</scope>
    <source>
        <strain evidence="1">JCA_2017</strain>
    </source>
</reference>
<dbReference type="Proteomes" id="UP000257109">
    <property type="component" value="Unassembled WGS sequence"/>
</dbReference>
<dbReference type="SUPFAM" id="SSF56672">
    <property type="entry name" value="DNA/RNA polymerases"/>
    <property type="match status" value="1"/>
</dbReference>
<keyword evidence="2" id="KW-1185">Reference proteome</keyword>
<evidence type="ECO:0000313" key="1">
    <source>
        <dbReference type="EMBL" id="RDX77029.1"/>
    </source>
</evidence>
<dbReference type="EMBL" id="QJKJ01009307">
    <property type="protein sequence ID" value="RDX77029.1"/>
    <property type="molecule type" value="Genomic_DNA"/>
</dbReference>
<accession>A0A371FFF1</accession>
<evidence type="ECO:0000313" key="2">
    <source>
        <dbReference type="Proteomes" id="UP000257109"/>
    </source>
</evidence>
<dbReference type="Gene3D" id="3.30.70.270">
    <property type="match status" value="2"/>
</dbReference>
<dbReference type="Gene3D" id="3.10.10.10">
    <property type="entry name" value="HIV Type 1 Reverse Transcriptase, subunit A, domain 1"/>
    <property type="match status" value="1"/>
</dbReference>